<proteinExistence type="predicted"/>
<reference evidence="2" key="1">
    <citation type="submission" date="2017-09" db="EMBL/GenBank/DDBJ databases">
        <title>Yangia sp. SAOS 153D whole genome sequencing.</title>
        <authorList>
            <person name="Verma A."/>
            <person name="Krishnamurthi S."/>
        </authorList>
    </citation>
    <scope>NUCLEOTIDE SEQUENCE [LARGE SCALE GENOMIC DNA]</scope>
    <source>
        <strain evidence="2">SAOS 153D</strain>
    </source>
</reference>
<evidence type="ECO:0000313" key="2">
    <source>
        <dbReference type="EMBL" id="PBD19810.1"/>
    </source>
</evidence>
<dbReference type="AlphaFoldDB" id="A0A2A3JZK0"/>
<gene>
    <name evidence="2" type="ORF">CLG85_07275</name>
</gene>
<comment type="caution">
    <text evidence="2">The sequence shown here is derived from an EMBL/GenBank/DDBJ whole genome shotgun (WGS) entry which is preliminary data.</text>
</comment>
<accession>A0A2A3JZK0</accession>
<protein>
    <submittedName>
        <fullName evidence="2">Uncharacterized protein</fullName>
    </submittedName>
</protein>
<name>A0A2A3JZK0_9RHOB</name>
<dbReference type="EMBL" id="NTHN01000091">
    <property type="protein sequence ID" value="PBD19810.1"/>
    <property type="molecule type" value="Genomic_DNA"/>
</dbReference>
<evidence type="ECO:0000256" key="1">
    <source>
        <dbReference type="SAM" id="MobiDB-lite"/>
    </source>
</evidence>
<sequence length="796" mass="85882">MEAVMEQFGGTSAGWETMEIETPFGDPIRQRETSEPSSPLDTGLTPWNESASSLADDSWGEAPSESEALIAELLAELRDEAFDEALLGLAEETEMAVADRFTSETVENAGERERFAEMQLEGLRFEAESYLDRLHQGIAETDFASLSDAQLDQFLERFDPDQSDLTPAGEEFIGGLIKKARKAVKWVAKKAKSVARTIGKAGSKLLGPVLKRLKGLVRPLLKRVLGFAIGKLPAPLQPIARKLATRLRFEAEGEDEGEARVFAAQLDDMGELAQSFDMLVAEAVIDDEMPDGFGKAEEDEASDYAQGANRPMKLAEARGTLLRQLREAEARQDLSPEIEQFVPALLGALRIGIRLVGRPKVVNFLARFIAQLIQRWVGPKLSNPLSRAIVDAGLRLISLEAEAEAEGALDEDRVATEALAAVIEDTVRRFAENEAYVLDDEELVRIAAGEAFSGAVATFFPSSLIKESLQEAPSLGGVFVPQRMNELRPYARYSRVPEVTITEQMAEALPAFGGEALGAVIGAAELGFPLRGRLHLVQAMSGTTPSQILRRLGLRHGAMGTAALQPLTRAAAGVLLQEPRLGTDGPKRRARRPGLSKPGDRYYVIEPLGQGGTGRRSRPADASRFRQHVDATGRSVVLSYYLSERRAQRVALEMKSSASAAALARTLIGMMGGLQRRGGSPLGEVEAFALGGLAGEELSLSSLKSALGGLKGGLARRIRQWTLPALVAWLRDNSEVFQRAVQHPAQGVTLTVRLTEVPGLSLIANPSKILTNPGALKSAFAGKPAIAIALNPGRPK</sequence>
<feature type="region of interest" description="Disordered" evidence="1">
    <location>
        <begin position="1"/>
        <end position="60"/>
    </location>
</feature>
<feature type="compositionally biased region" description="Polar residues" evidence="1">
    <location>
        <begin position="35"/>
        <end position="55"/>
    </location>
</feature>
<organism evidence="2">
    <name type="scientific">Alloyangia mangrovi</name>
    <dbReference type="NCBI Taxonomy" id="1779329"/>
    <lineage>
        <taxon>Bacteria</taxon>
        <taxon>Pseudomonadati</taxon>
        <taxon>Pseudomonadota</taxon>
        <taxon>Alphaproteobacteria</taxon>
        <taxon>Rhodobacterales</taxon>
        <taxon>Roseobacteraceae</taxon>
        <taxon>Alloyangia</taxon>
    </lineage>
</organism>